<evidence type="ECO:0000256" key="1">
    <source>
        <dbReference type="SAM" id="MobiDB-lite"/>
    </source>
</evidence>
<reference evidence="3 4" key="1">
    <citation type="submission" date="2020-08" db="EMBL/GenBank/DDBJ databases">
        <authorList>
            <person name="Koutsovoulos G."/>
            <person name="Danchin GJ E."/>
        </authorList>
    </citation>
    <scope>NUCLEOTIDE SEQUENCE [LARGE SCALE GENOMIC DNA]</scope>
</reference>
<protein>
    <submittedName>
        <fullName evidence="3">Uncharacterized protein</fullName>
    </submittedName>
</protein>
<feature type="transmembrane region" description="Helical" evidence="2">
    <location>
        <begin position="379"/>
        <end position="401"/>
    </location>
</feature>
<evidence type="ECO:0000313" key="4">
    <source>
        <dbReference type="Proteomes" id="UP000580250"/>
    </source>
</evidence>
<dbReference type="OrthoDB" id="10066279at2759"/>
<dbReference type="EMBL" id="CAJEWN010002154">
    <property type="protein sequence ID" value="CAD2202206.1"/>
    <property type="molecule type" value="Genomic_DNA"/>
</dbReference>
<keyword evidence="2" id="KW-0472">Membrane</keyword>
<evidence type="ECO:0000313" key="3">
    <source>
        <dbReference type="EMBL" id="CAD2202206.1"/>
    </source>
</evidence>
<accession>A0A6V7XSA4</accession>
<evidence type="ECO:0000256" key="2">
    <source>
        <dbReference type="SAM" id="Phobius"/>
    </source>
</evidence>
<keyword evidence="2" id="KW-1133">Transmembrane helix</keyword>
<dbReference type="InterPro" id="IPR039149">
    <property type="entry name" value="ZNF800"/>
</dbReference>
<name>A0A6V7XSA4_MELEN</name>
<organism evidence="3 4">
    <name type="scientific">Meloidogyne enterolobii</name>
    <name type="common">Root-knot nematode worm</name>
    <name type="synonym">Meloidogyne mayaguensis</name>
    <dbReference type="NCBI Taxonomy" id="390850"/>
    <lineage>
        <taxon>Eukaryota</taxon>
        <taxon>Metazoa</taxon>
        <taxon>Ecdysozoa</taxon>
        <taxon>Nematoda</taxon>
        <taxon>Chromadorea</taxon>
        <taxon>Rhabditida</taxon>
        <taxon>Tylenchina</taxon>
        <taxon>Tylenchomorpha</taxon>
        <taxon>Tylenchoidea</taxon>
        <taxon>Meloidogynidae</taxon>
        <taxon>Meloidogyninae</taxon>
        <taxon>Meloidogyne</taxon>
    </lineage>
</organism>
<feature type="region of interest" description="Disordered" evidence="1">
    <location>
        <begin position="110"/>
        <end position="135"/>
    </location>
</feature>
<dbReference type="PANTHER" id="PTHR21020:SF0">
    <property type="entry name" value="ZINC FINGER PROTEIN 800"/>
    <property type="match status" value="1"/>
</dbReference>
<gene>
    <name evidence="3" type="ORF">MENT_LOCUS55826</name>
</gene>
<dbReference type="PANTHER" id="PTHR21020">
    <property type="entry name" value="ZINC FINGER PROTEIN 800"/>
    <property type="match status" value="1"/>
</dbReference>
<comment type="caution">
    <text evidence="3">The sequence shown here is derived from an EMBL/GenBank/DDBJ whole genome shotgun (WGS) entry which is preliminary data.</text>
</comment>
<dbReference type="Proteomes" id="UP000580250">
    <property type="component" value="Unassembled WGS sequence"/>
</dbReference>
<keyword evidence="2" id="KW-0812">Transmembrane</keyword>
<proteinExistence type="predicted"/>
<sequence length="435" mass="49193">MVLLRSLQLLSSEISITRKFLLLNPASQVPTLSTGSSGVDSIVRYYQNGTEEVKNLLKNECCVIYECSYCRALFRSIINFIAHKRTICRSLQSHIQAEQLSDVIKNAKEGLTNDQQPENEEIGANGGGNNGNNNNLVAKRNVKNVRALRRFNPVGNIAKHIRPVNVHLEKANSNIEIQTLPKVVRQVAKTTIIDGRQVIEQLPVGMTIKEQIPENRVALVIPRENSTRCGEMQLRRRRSIQLKKLANGGDGGGNSGGNGDAELHELTLEQIAILERIPSAIPVDFVHLRCEDERCTTNGQSSFSMLAALAHHLAIQHQTEYTEEALLKNPAPHIKCYLTNNFCLFKMNIHWTNMFCNIPYWIKSTQCTNIFYISFCNKVIIVSIISSTISANFFVFWLLVISQALKNLFFLFLINLKITFFGIFDHIRKLFCLYM</sequence>
<feature type="transmembrane region" description="Helical" evidence="2">
    <location>
        <begin position="408"/>
        <end position="427"/>
    </location>
</feature>
<dbReference type="AlphaFoldDB" id="A0A6V7XSA4"/>